<dbReference type="InterPro" id="IPR049450">
    <property type="entry name" value="ACOT8-like_C"/>
</dbReference>
<feature type="domain" description="Acyl-CoA thioesterase-like C-terminal" evidence="2">
    <location>
        <begin position="294"/>
        <end position="349"/>
    </location>
</feature>
<dbReference type="PANTHER" id="PTHR38110:SF1">
    <property type="entry name" value="THIOESTERASE DOMAIN-CONTAINING PROTEIN"/>
    <property type="match status" value="1"/>
</dbReference>
<sequence>MHGIISYMPGGAQKSLSEALDIPSFTNNECDIHVCTDICFGNVSCGGFFISLMGRFALMFCSRHPKLQRQPDIRSTHTQFYRPIMAAKAPIHMKVHVINVAKLCSALRVEAFQGDPPKICTSMHLLVTDLTSAGITVATGWYLNPPPFQVNLQKLETDDDPRWICYHPPFAPNGWHRAHSYVRTFVPVDHSRGSLNAGQWMTPGWDCEPLGSPIRQRPAKWTNSMIPFALDMNLIHYDYDDLFADAFGLQRHKPHTSKAVNSGKAQRLARQQGSNSWRASSQDGFGVAQKFINTTLCSSVEIKKRLPAEGVRWLYLRSELRHVKNSQMDIGSLLFDENMELIAVSHEVAQVTHSDVKEAPRSRL</sequence>
<dbReference type="InterPro" id="IPR052389">
    <property type="entry name" value="Sec_Metab_Biosynth-Assoc"/>
</dbReference>
<name>A0A5N6U5C6_ASPAV</name>
<organism evidence="3 4">
    <name type="scientific">Aspergillus avenaceus</name>
    <dbReference type="NCBI Taxonomy" id="36643"/>
    <lineage>
        <taxon>Eukaryota</taxon>
        <taxon>Fungi</taxon>
        <taxon>Dikarya</taxon>
        <taxon>Ascomycota</taxon>
        <taxon>Pezizomycotina</taxon>
        <taxon>Eurotiomycetes</taxon>
        <taxon>Eurotiomycetidae</taxon>
        <taxon>Eurotiales</taxon>
        <taxon>Aspergillaceae</taxon>
        <taxon>Aspergillus</taxon>
        <taxon>Aspergillus subgen. Circumdati</taxon>
    </lineage>
</organism>
<protein>
    <submittedName>
        <fullName evidence="3">Thioesterase-like superfamily-domain-containing protein</fullName>
    </submittedName>
</protein>
<dbReference type="InterPro" id="IPR042171">
    <property type="entry name" value="Acyl-CoA_hotdog"/>
</dbReference>
<evidence type="ECO:0000313" key="3">
    <source>
        <dbReference type="EMBL" id="KAE8153788.1"/>
    </source>
</evidence>
<dbReference type="Proteomes" id="UP000325780">
    <property type="component" value="Unassembled WGS sequence"/>
</dbReference>
<evidence type="ECO:0000256" key="1">
    <source>
        <dbReference type="SAM" id="MobiDB-lite"/>
    </source>
</evidence>
<proteinExistence type="predicted"/>
<gene>
    <name evidence="3" type="ORF">BDV25DRAFT_126991</name>
</gene>
<keyword evidence="4" id="KW-1185">Reference proteome</keyword>
<evidence type="ECO:0000313" key="4">
    <source>
        <dbReference type="Proteomes" id="UP000325780"/>
    </source>
</evidence>
<feature type="compositionally biased region" description="Polar residues" evidence="1">
    <location>
        <begin position="258"/>
        <end position="281"/>
    </location>
</feature>
<dbReference type="OrthoDB" id="2532955at2759"/>
<evidence type="ECO:0000259" key="2">
    <source>
        <dbReference type="Pfam" id="PF20789"/>
    </source>
</evidence>
<dbReference type="PANTHER" id="PTHR38110">
    <property type="entry name" value="CHROMOSOME 23, WHOLE GENOME SHOTGUN SEQUENCE"/>
    <property type="match status" value="1"/>
</dbReference>
<accession>A0A5N6U5C6</accession>
<feature type="region of interest" description="Disordered" evidence="1">
    <location>
        <begin position="255"/>
        <end position="281"/>
    </location>
</feature>
<dbReference type="Gene3D" id="2.40.160.210">
    <property type="entry name" value="Acyl-CoA thioesterase, double hotdog domain"/>
    <property type="match status" value="1"/>
</dbReference>
<dbReference type="Pfam" id="PF20789">
    <property type="entry name" value="4HBT_3C"/>
    <property type="match status" value="1"/>
</dbReference>
<dbReference type="EMBL" id="ML742035">
    <property type="protein sequence ID" value="KAE8153788.1"/>
    <property type="molecule type" value="Genomic_DNA"/>
</dbReference>
<dbReference type="AlphaFoldDB" id="A0A5N6U5C6"/>
<reference evidence="3 4" key="1">
    <citation type="submission" date="2019-04" db="EMBL/GenBank/DDBJ databases">
        <title>Friends and foes A comparative genomics study of 23 Aspergillus species from section Flavi.</title>
        <authorList>
            <consortium name="DOE Joint Genome Institute"/>
            <person name="Kjaerbolling I."/>
            <person name="Vesth T."/>
            <person name="Frisvad J.C."/>
            <person name="Nybo J.L."/>
            <person name="Theobald S."/>
            <person name="Kildgaard S."/>
            <person name="Isbrandt T."/>
            <person name="Kuo A."/>
            <person name="Sato A."/>
            <person name="Lyhne E.K."/>
            <person name="Kogle M.E."/>
            <person name="Wiebenga A."/>
            <person name="Kun R.S."/>
            <person name="Lubbers R.J."/>
            <person name="Makela M.R."/>
            <person name="Barry K."/>
            <person name="Chovatia M."/>
            <person name="Clum A."/>
            <person name="Daum C."/>
            <person name="Haridas S."/>
            <person name="He G."/>
            <person name="LaButti K."/>
            <person name="Lipzen A."/>
            <person name="Mondo S."/>
            <person name="Riley R."/>
            <person name="Salamov A."/>
            <person name="Simmons B.A."/>
            <person name="Magnuson J.K."/>
            <person name="Henrissat B."/>
            <person name="Mortensen U.H."/>
            <person name="Larsen T.O."/>
            <person name="Devries R.P."/>
            <person name="Grigoriev I.V."/>
            <person name="Machida M."/>
            <person name="Baker S.E."/>
            <person name="Andersen M.R."/>
        </authorList>
    </citation>
    <scope>NUCLEOTIDE SEQUENCE [LARGE SCALE GENOMIC DNA]</scope>
    <source>
        <strain evidence="3 4">IBT 18842</strain>
    </source>
</reference>